<accession>A0ABX0V2Y0</accession>
<protein>
    <submittedName>
        <fullName evidence="2">Uncharacterized protein</fullName>
    </submittedName>
</protein>
<feature type="region of interest" description="Disordered" evidence="1">
    <location>
        <begin position="1"/>
        <end position="31"/>
    </location>
</feature>
<gene>
    <name evidence="2" type="ORF">FHS82_003425</name>
</gene>
<feature type="compositionally biased region" description="Basic residues" evidence="1">
    <location>
        <begin position="10"/>
        <end position="20"/>
    </location>
</feature>
<evidence type="ECO:0000256" key="1">
    <source>
        <dbReference type="SAM" id="MobiDB-lite"/>
    </source>
</evidence>
<name>A0ABX0V2Y0_9HYPH</name>
<organism evidence="2 3">
    <name type="scientific">Pseudochelatococcus lubricantis</name>
    <dbReference type="NCBI Taxonomy" id="1538102"/>
    <lineage>
        <taxon>Bacteria</taxon>
        <taxon>Pseudomonadati</taxon>
        <taxon>Pseudomonadota</taxon>
        <taxon>Alphaproteobacteria</taxon>
        <taxon>Hyphomicrobiales</taxon>
        <taxon>Chelatococcaceae</taxon>
        <taxon>Pseudochelatococcus</taxon>
    </lineage>
</organism>
<dbReference type="EMBL" id="JAASQI010000009">
    <property type="protein sequence ID" value="NIJ59567.1"/>
    <property type="molecule type" value="Genomic_DNA"/>
</dbReference>
<comment type="caution">
    <text evidence="2">The sequence shown here is derived from an EMBL/GenBank/DDBJ whole genome shotgun (WGS) entry which is preliminary data.</text>
</comment>
<keyword evidence="3" id="KW-1185">Reference proteome</keyword>
<evidence type="ECO:0000313" key="3">
    <source>
        <dbReference type="Proteomes" id="UP001429580"/>
    </source>
</evidence>
<sequence length="41" mass="4311">MQHGLNCRKGAVKSVHHRSRAKDAPAPRAAGGGIDVTITVF</sequence>
<dbReference type="RefSeq" id="WP_281351147.1">
    <property type="nucleotide sequence ID" value="NZ_JAASQI010000009.1"/>
</dbReference>
<evidence type="ECO:0000313" key="2">
    <source>
        <dbReference type="EMBL" id="NIJ59567.1"/>
    </source>
</evidence>
<reference evidence="2 3" key="1">
    <citation type="submission" date="2020-03" db="EMBL/GenBank/DDBJ databases">
        <title>Genomic Encyclopedia of Type Strains, Phase IV (KMG-IV): sequencing the most valuable type-strain genomes for metagenomic binning, comparative biology and taxonomic classification.</title>
        <authorList>
            <person name="Goeker M."/>
        </authorList>
    </citation>
    <scope>NUCLEOTIDE SEQUENCE [LARGE SCALE GENOMIC DNA]</scope>
    <source>
        <strain evidence="2 3">DSM 103870</strain>
    </source>
</reference>
<proteinExistence type="predicted"/>
<dbReference type="Proteomes" id="UP001429580">
    <property type="component" value="Unassembled WGS sequence"/>
</dbReference>